<evidence type="ECO:0000313" key="4">
    <source>
        <dbReference type="EMBL" id="QFY58108.1"/>
    </source>
</evidence>
<evidence type="ECO:0000313" key="3">
    <source>
        <dbReference type="EMBL" id="PCD00818.1"/>
    </source>
</evidence>
<accession>A0AA91Z793</accession>
<dbReference type="RefSeq" id="WP_096345162.1">
    <property type="nucleotide sequence ID" value="NZ_CP033116.1"/>
</dbReference>
<evidence type="ECO:0000259" key="2">
    <source>
        <dbReference type="Pfam" id="PF14341"/>
    </source>
</evidence>
<evidence type="ECO:0000256" key="1">
    <source>
        <dbReference type="SAM" id="Phobius"/>
    </source>
</evidence>
<name>A0AA91Z793_9GAMM</name>
<dbReference type="InterPro" id="IPR025746">
    <property type="entry name" value="PilX_N_dom"/>
</dbReference>
<dbReference type="Pfam" id="PF14341">
    <property type="entry name" value="PilX_N"/>
    <property type="match status" value="1"/>
</dbReference>
<evidence type="ECO:0000313" key="6">
    <source>
        <dbReference type="Proteomes" id="UP000344571"/>
    </source>
</evidence>
<keyword evidence="1" id="KW-0812">Transmembrane</keyword>
<dbReference type="EMBL" id="NWMT01000056">
    <property type="protein sequence ID" value="PCD00818.1"/>
    <property type="molecule type" value="Genomic_DNA"/>
</dbReference>
<sequence>MNKSNGCDRHQKGAALLVALIMLLISTLIGLASIRGTTLNEKMSSNMFDRSIAYQAAESALRMAEAELEANQTLGVDCTFIPPANRFCPSMPANTFSFSDSSGWFDVDSSYLVNDTLLDSTPQYYIEKMGSIDAFDFVGSDSANDSMYGAPGGGGSQMTQFRITARSGVPSENGRSVVALQITVNQTL</sequence>
<feature type="domain" description="Type 4 fimbrial biogenesis protein PilX N-terminal" evidence="2">
    <location>
        <begin position="12"/>
        <end position="62"/>
    </location>
</feature>
<keyword evidence="1" id="KW-1133">Transmembrane helix</keyword>
<feature type="transmembrane region" description="Helical" evidence="1">
    <location>
        <begin position="14"/>
        <end position="34"/>
    </location>
</feature>
<dbReference type="Proteomes" id="UP000344571">
    <property type="component" value="Chromosome"/>
</dbReference>
<gene>
    <name evidence="3" type="ORF">CO192_03200</name>
    <name evidence="4" type="ORF">EAO82_18075</name>
</gene>
<evidence type="ECO:0000313" key="5">
    <source>
        <dbReference type="Proteomes" id="UP000243750"/>
    </source>
</evidence>
<keyword evidence="1" id="KW-0472">Membrane</keyword>
<dbReference type="AlphaFoldDB" id="A0AA91Z793"/>
<reference evidence="3 5" key="1">
    <citation type="submission" date="2017-09" db="EMBL/GenBank/DDBJ databases">
        <title>Bacterial and phytoplankton interrelationship in Kongsfjorden, an Arctic fjord.</title>
        <authorList>
            <person name="Sinha R."/>
            <person name="Krishnan K."/>
        </authorList>
    </citation>
    <scope>NUCLEOTIDE SEQUENCE [LARGE SCALE GENOMIC DNA]</scope>
    <source>
        <strain evidence="3 5">58</strain>
    </source>
</reference>
<dbReference type="EMBL" id="CP033116">
    <property type="protein sequence ID" value="QFY58108.1"/>
    <property type="molecule type" value="Genomic_DNA"/>
</dbReference>
<reference evidence="4 6" key="2">
    <citation type="submission" date="2018-10" db="EMBL/GenBank/DDBJ databases">
        <title>Complete genome sequence of Pseudomonas pelagia strain Kongs-67.</title>
        <authorList>
            <person name="Sinha R.K."/>
            <person name="Krishnan K."/>
        </authorList>
    </citation>
    <scope>NUCLEOTIDE SEQUENCE [LARGE SCALE GENOMIC DNA]</scope>
    <source>
        <strain evidence="4 6">Kongs-67</strain>
    </source>
</reference>
<organism evidence="3 5">
    <name type="scientific">Halopseudomonas pelagia</name>
    <dbReference type="NCBI Taxonomy" id="553151"/>
    <lineage>
        <taxon>Bacteria</taxon>
        <taxon>Pseudomonadati</taxon>
        <taxon>Pseudomonadota</taxon>
        <taxon>Gammaproteobacteria</taxon>
        <taxon>Pseudomonadales</taxon>
        <taxon>Pseudomonadaceae</taxon>
        <taxon>Halopseudomonas</taxon>
    </lineage>
</organism>
<keyword evidence="6" id="KW-1185">Reference proteome</keyword>
<dbReference type="Proteomes" id="UP000243750">
    <property type="component" value="Unassembled WGS sequence"/>
</dbReference>
<proteinExistence type="predicted"/>
<protein>
    <submittedName>
        <fullName evidence="3">PilX protein</fullName>
    </submittedName>
</protein>